<dbReference type="AlphaFoldDB" id="A0A0E9UAD7"/>
<proteinExistence type="predicted"/>
<protein>
    <submittedName>
        <fullName evidence="1">Uncharacterized protein</fullName>
    </submittedName>
</protein>
<reference evidence="1" key="1">
    <citation type="submission" date="2014-11" db="EMBL/GenBank/DDBJ databases">
        <authorList>
            <person name="Amaro Gonzalez C."/>
        </authorList>
    </citation>
    <scope>NUCLEOTIDE SEQUENCE</scope>
</reference>
<reference evidence="1" key="2">
    <citation type="journal article" date="2015" name="Fish Shellfish Immunol.">
        <title>Early steps in the European eel (Anguilla anguilla)-Vibrio vulnificus interaction in the gills: Role of the RtxA13 toxin.</title>
        <authorList>
            <person name="Callol A."/>
            <person name="Pajuelo D."/>
            <person name="Ebbesson L."/>
            <person name="Teles M."/>
            <person name="MacKenzie S."/>
            <person name="Amaro C."/>
        </authorList>
    </citation>
    <scope>NUCLEOTIDE SEQUENCE</scope>
</reference>
<accession>A0A0E9UAD7</accession>
<dbReference type="EMBL" id="GBXM01046659">
    <property type="protein sequence ID" value="JAH61918.1"/>
    <property type="molecule type" value="Transcribed_RNA"/>
</dbReference>
<evidence type="ECO:0000313" key="1">
    <source>
        <dbReference type="EMBL" id="JAH61918.1"/>
    </source>
</evidence>
<name>A0A0E9UAD7_ANGAN</name>
<organism evidence="1">
    <name type="scientific">Anguilla anguilla</name>
    <name type="common">European freshwater eel</name>
    <name type="synonym">Muraena anguilla</name>
    <dbReference type="NCBI Taxonomy" id="7936"/>
    <lineage>
        <taxon>Eukaryota</taxon>
        <taxon>Metazoa</taxon>
        <taxon>Chordata</taxon>
        <taxon>Craniata</taxon>
        <taxon>Vertebrata</taxon>
        <taxon>Euteleostomi</taxon>
        <taxon>Actinopterygii</taxon>
        <taxon>Neopterygii</taxon>
        <taxon>Teleostei</taxon>
        <taxon>Anguilliformes</taxon>
        <taxon>Anguillidae</taxon>
        <taxon>Anguilla</taxon>
    </lineage>
</organism>
<sequence length="19" mass="2309">MLVTFLQIVWNISKKDILF</sequence>